<reference evidence="1" key="2">
    <citation type="journal article" date="2015" name="Data Brief">
        <title>Shoot transcriptome of the giant reed, Arundo donax.</title>
        <authorList>
            <person name="Barrero R.A."/>
            <person name="Guerrero F.D."/>
            <person name="Moolhuijzen P."/>
            <person name="Goolsby J.A."/>
            <person name="Tidwell J."/>
            <person name="Bellgard S.E."/>
            <person name="Bellgard M.I."/>
        </authorList>
    </citation>
    <scope>NUCLEOTIDE SEQUENCE</scope>
    <source>
        <tissue evidence="1">Shoot tissue taken approximately 20 cm above the soil surface</tissue>
    </source>
</reference>
<name>A0A0A9BE60_ARUDO</name>
<accession>A0A0A9BE60</accession>
<dbReference type="EMBL" id="GBRH01235631">
    <property type="protein sequence ID" value="JAD62264.1"/>
    <property type="molecule type" value="Transcribed_RNA"/>
</dbReference>
<reference evidence="1" key="1">
    <citation type="submission" date="2014-09" db="EMBL/GenBank/DDBJ databases">
        <authorList>
            <person name="Magalhaes I.L.F."/>
            <person name="Oliveira U."/>
            <person name="Santos F.R."/>
            <person name="Vidigal T.H.D.A."/>
            <person name="Brescovit A.D."/>
            <person name="Santos A.J."/>
        </authorList>
    </citation>
    <scope>NUCLEOTIDE SEQUENCE</scope>
    <source>
        <tissue evidence="1">Shoot tissue taken approximately 20 cm above the soil surface</tissue>
    </source>
</reference>
<sequence length="20" mass="2418">MYSYFLASQVVHIRINLMEC</sequence>
<protein>
    <submittedName>
        <fullName evidence="1">Uncharacterized protein</fullName>
    </submittedName>
</protein>
<proteinExistence type="predicted"/>
<organism evidence="1">
    <name type="scientific">Arundo donax</name>
    <name type="common">Giant reed</name>
    <name type="synonym">Donax arundinaceus</name>
    <dbReference type="NCBI Taxonomy" id="35708"/>
    <lineage>
        <taxon>Eukaryota</taxon>
        <taxon>Viridiplantae</taxon>
        <taxon>Streptophyta</taxon>
        <taxon>Embryophyta</taxon>
        <taxon>Tracheophyta</taxon>
        <taxon>Spermatophyta</taxon>
        <taxon>Magnoliopsida</taxon>
        <taxon>Liliopsida</taxon>
        <taxon>Poales</taxon>
        <taxon>Poaceae</taxon>
        <taxon>PACMAD clade</taxon>
        <taxon>Arundinoideae</taxon>
        <taxon>Arundineae</taxon>
        <taxon>Arundo</taxon>
    </lineage>
</organism>
<evidence type="ECO:0000313" key="1">
    <source>
        <dbReference type="EMBL" id="JAD62264.1"/>
    </source>
</evidence>
<dbReference type="AlphaFoldDB" id="A0A0A9BE60"/>